<dbReference type="InterPro" id="IPR036388">
    <property type="entry name" value="WH-like_DNA-bd_sf"/>
</dbReference>
<dbReference type="InterPro" id="IPR006343">
    <property type="entry name" value="DnaB/C_C"/>
</dbReference>
<comment type="similarity">
    <text evidence="1">Belongs to the DnaB/DnaD family.</text>
</comment>
<organism evidence="4 5">
    <name type="scientific">Candidatus Phytoplasma pruni</name>
    <dbReference type="NCBI Taxonomy" id="479893"/>
    <lineage>
        <taxon>Bacteria</taxon>
        <taxon>Bacillati</taxon>
        <taxon>Mycoplasmatota</taxon>
        <taxon>Mollicutes</taxon>
        <taxon>Acholeplasmatales</taxon>
        <taxon>Acholeplasmataceae</taxon>
        <taxon>Candidatus Phytoplasma</taxon>
        <taxon>16SrIII (X-disease group)</taxon>
    </lineage>
</organism>
<dbReference type="Pfam" id="PF07261">
    <property type="entry name" value="DnaB_2"/>
    <property type="match status" value="1"/>
</dbReference>
<feature type="domain" description="DnaD N-terminal" evidence="3">
    <location>
        <begin position="13"/>
        <end position="109"/>
    </location>
</feature>
<dbReference type="InterPro" id="IPR053843">
    <property type="entry name" value="DnaD_N"/>
</dbReference>
<dbReference type="InterPro" id="IPR036390">
    <property type="entry name" value="WH_DNA-bd_sf"/>
</dbReference>
<dbReference type="Proteomes" id="UP000037386">
    <property type="component" value="Unassembled WGS sequence"/>
</dbReference>
<evidence type="ECO:0000259" key="3">
    <source>
        <dbReference type="Pfam" id="PF21984"/>
    </source>
</evidence>
<comment type="caution">
    <text evidence="4">The sequence shown here is derived from an EMBL/GenBank/DDBJ whole genome shotgun (WGS) entry which is preliminary data.</text>
</comment>
<evidence type="ECO:0000259" key="2">
    <source>
        <dbReference type="Pfam" id="PF07261"/>
    </source>
</evidence>
<proteinExistence type="inferred from homology"/>
<protein>
    <submittedName>
        <fullName evidence="4">DNA replication protein</fullName>
    </submittedName>
</protein>
<dbReference type="OrthoDB" id="384412at2"/>
<reference evidence="5" key="1">
    <citation type="submission" date="2015-05" db="EMBL/GenBank/DDBJ databases">
        <title>Draft genome sequence of 'Candidatus Phytoplasma Pruni' strain CX, a plant pathogenic bacterium.</title>
        <authorList>
            <person name="Lee I.-M."/>
            <person name="Bottner-Parker K.D."/>
            <person name="Shao J."/>
            <person name="Gundersen-Rindal D.E."/>
            <person name="Zhao Y."/>
            <person name="Davis R.E."/>
        </authorList>
    </citation>
    <scope>NUCLEOTIDE SEQUENCE [LARGE SCALE GENOMIC DNA]</scope>
    <source>
        <strain evidence="5">CX</strain>
    </source>
</reference>
<evidence type="ECO:0000313" key="4">
    <source>
        <dbReference type="EMBL" id="KOR75288.1"/>
    </source>
</evidence>
<accession>A0A0M1MZG0</accession>
<dbReference type="EMBL" id="LHCF01000020">
    <property type="protein sequence ID" value="KOR75288.1"/>
    <property type="molecule type" value="Genomic_DNA"/>
</dbReference>
<dbReference type="InterPro" id="IPR034829">
    <property type="entry name" value="DnaD-like_sf"/>
</dbReference>
<dbReference type="Pfam" id="PF21984">
    <property type="entry name" value="DnaD_N"/>
    <property type="match status" value="1"/>
</dbReference>
<sequence>MIKILYEEGFLNIEKILIREFKKLHLEIQELSVLLCLFDSYEKKIFSSSFLATKANLSKNELESILERLRQKNFFSILQDKKDNKIIEIFNLDNTFVKIQQLYKEKKTKSTEKKQKNNISETIENLETLKGRLLTGNELEIVKSWYLEQNYTHDNITQIIVQAGLNKKDSLNYIERILSQTNHVKIENDDKADQILHKIFKQIKK</sequence>
<dbReference type="PATRIC" id="fig|479893.3.peg.563"/>
<evidence type="ECO:0000256" key="1">
    <source>
        <dbReference type="ARBA" id="ARBA00093462"/>
    </source>
</evidence>
<gene>
    <name evidence="4" type="primary">dnaD</name>
    <name evidence="4" type="ORF">CPX_001745</name>
</gene>
<dbReference type="RefSeq" id="WP_053521582.1">
    <property type="nucleotide sequence ID" value="NZ_LHCF01000020.1"/>
</dbReference>
<evidence type="ECO:0000313" key="5">
    <source>
        <dbReference type="Proteomes" id="UP000037386"/>
    </source>
</evidence>
<dbReference type="Gene3D" id="1.10.10.10">
    <property type="entry name" value="Winged helix-like DNA-binding domain superfamily/Winged helix DNA-binding domain"/>
    <property type="match status" value="1"/>
</dbReference>
<name>A0A0M1MZG0_9MOLU</name>
<dbReference type="AlphaFoldDB" id="A0A0M1MZG0"/>
<feature type="domain" description="DnaB/C C-terminal" evidence="2">
    <location>
        <begin position="124"/>
        <end position="192"/>
    </location>
</feature>
<dbReference type="STRING" id="479893.CPX_001745"/>
<dbReference type="SUPFAM" id="SSF158499">
    <property type="entry name" value="DnaD domain-like"/>
    <property type="match status" value="1"/>
</dbReference>
<dbReference type="Gene3D" id="1.10.10.630">
    <property type="entry name" value="DnaD domain-like"/>
    <property type="match status" value="1"/>
</dbReference>
<dbReference type="SUPFAM" id="SSF46785">
    <property type="entry name" value="Winged helix' DNA-binding domain"/>
    <property type="match status" value="1"/>
</dbReference>